<feature type="domain" description="LITAF" evidence="9">
    <location>
        <begin position="1"/>
        <end position="75"/>
    </location>
</feature>
<reference evidence="10 11" key="1">
    <citation type="submission" date="2019-11" db="EMBL/GenBank/DDBJ databases">
        <authorList>
            <person name="Yang C."/>
            <person name="Li F."/>
        </authorList>
    </citation>
    <scope>NUCLEOTIDE SEQUENCE [LARGE SCALE GENOMIC DNA]</scope>
    <source>
        <strain evidence="10">KB4526</strain>
        <tissue evidence="10">Muscle</tissue>
    </source>
</reference>
<comment type="similarity">
    <text evidence="4">Belongs to the CDIP1/LITAF family.</text>
</comment>
<evidence type="ECO:0000256" key="8">
    <source>
        <dbReference type="SAM" id="Phobius"/>
    </source>
</evidence>
<feature type="transmembrane region" description="Helical" evidence="8">
    <location>
        <begin position="28"/>
        <end position="52"/>
    </location>
</feature>
<dbReference type="GO" id="GO:0098560">
    <property type="term" value="C:cytoplasmic side of late endosome membrane"/>
    <property type="evidence" value="ECO:0007669"/>
    <property type="project" value="TreeGrafter"/>
</dbReference>
<keyword evidence="5" id="KW-0479">Metal-binding</keyword>
<evidence type="ECO:0000313" key="11">
    <source>
        <dbReference type="Proteomes" id="UP000475037"/>
    </source>
</evidence>
<keyword evidence="6" id="KW-0862">Zinc</keyword>
<evidence type="ECO:0000313" key="10">
    <source>
        <dbReference type="EMBL" id="KAF0876623.1"/>
    </source>
</evidence>
<evidence type="ECO:0000259" key="9">
    <source>
        <dbReference type="PROSITE" id="PS51837"/>
    </source>
</evidence>
<dbReference type="GO" id="GO:0001817">
    <property type="term" value="P:regulation of cytokine production"/>
    <property type="evidence" value="ECO:0007669"/>
    <property type="project" value="TreeGrafter"/>
</dbReference>
<dbReference type="OrthoDB" id="4713066at2759"/>
<dbReference type="GO" id="GO:0005634">
    <property type="term" value="C:nucleus"/>
    <property type="evidence" value="ECO:0007669"/>
    <property type="project" value="TreeGrafter"/>
</dbReference>
<dbReference type="Pfam" id="PF10601">
    <property type="entry name" value="zf-LITAF-like"/>
    <property type="match status" value="1"/>
</dbReference>
<keyword evidence="7 8" id="KW-0472">Membrane</keyword>
<name>A0A6G1AN67_CROCR</name>
<feature type="non-terminal residue" evidence="10">
    <location>
        <position position="1"/>
    </location>
</feature>
<protein>
    <submittedName>
        <fullName evidence="10">CDIP1 protein</fullName>
    </submittedName>
</protein>
<dbReference type="PROSITE" id="PS51837">
    <property type="entry name" value="LITAF"/>
    <property type="match status" value="1"/>
</dbReference>
<evidence type="ECO:0000256" key="7">
    <source>
        <dbReference type="ARBA" id="ARBA00023136"/>
    </source>
</evidence>
<evidence type="ECO:0000256" key="6">
    <source>
        <dbReference type="ARBA" id="ARBA00022833"/>
    </source>
</evidence>
<proteinExistence type="inferred from homology"/>
<dbReference type="InterPro" id="IPR037519">
    <property type="entry name" value="LITAF_fam"/>
</dbReference>
<feature type="non-terminal residue" evidence="10">
    <location>
        <position position="76"/>
    </location>
</feature>
<dbReference type="PANTHER" id="PTHR23292">
    <property type="entry name" value="LIPOPOLYSACCHARIDE-INDUCED TUMOR NECROSIS FACTOR-ALPHA FACTOR"/>
    <property type="match status" value="1"/>
</dbReference>
<evidence type="ECO:0000256" key="5">
    <source>
        <dbReference type="ARBA" id="ARBA00022723"/>
    </source>
</evidence>
<evidence type="ECO:0000256" key="2">
    <source>
        <dbReference type="ARBA" id="ARBA00004414"/>
    </source>
</evidence>
<dbReference type="Proteomes" id="UP000475037">
    <property type="component" value="Unassembled WGS sequence"/>
</dbReference>
<keyword evidence="8" id="KW-1133">Transmembrane helix</keyword>
<dbReference type="EMBL" id="VOAJ01004992">
    <property type="protein sequence ID" value="KAF0876623.1"/>
    <property type="molecule type" value="Genomic_DNA"/>
</dbReference>
<dbReference type="GO" id="GO:0098574">
    <property type="term" value="C:cytoplasmic side of lysosomal membrane"/>
    <property type="evidence" value="ECO:0007669"/>
    <property type="project" value="TreeGrafter"/>
</dbReference>
<sequence>MGSAVPVQTVCPYCGNHIITVTTPVPGVLTWLLCTGLFMFGCFLGCCLFPFCMESLMDVKHSCPVCRQELFRYDLL</sequence>
<dbReference type="PANTHER" id="PTHR23292:SF27">
    <property type="entry name" value="LITAF DOMAIN-CONTAINING PROTEIN"/>
    <property type="match status" value="1"/>
</dbReference>
<organism evidence="10 11">
    <name type="scientific">Crocuta crocuta</name>
    <name type="common">Spotted hyena</name>
    <dbReference type="NCBI Taxonomy" id="9678"/>
    <lineage>
        <taxon>Eukaryota</taxon>
        <taxon>Metazoa</taxon>
        <taxon>Chordata</taxon>
        <taxon>Craniata</taxon>
        <taxon>Vertebrata</taxon>
        <taxon>Euteleostomi</taxon>
        <taxon>Mammalia</taxon>
        <taxon>Eutheria</taxon>
        <taxon>Laurasiatheria</taxon>
        <taxon>Carnivora</taxon>
        <taxon>Feliformia</taxon>
        <taxon>Hyaenidae</taxon>
        <taxon>Crocuta</taxon>
    </lineage>
</organism>
<dbReference type="InterPro" id="IPR006629">
    <property type="entry name" value="LITAF"/>
</dbReference>
<dbReference type="GO" id="GO:0008270">
    <property type="term" value="F:zinc ion binding"/>
    <property type="evidence" value="ECO:0007669"/>
    <property type="project" value="TreeGrafter"/>
</dbReference>
<comment type="subcellular location">
    <subcellularLocation>
        <location evidence="1">Endosome membrane</location>
        <topology evidence="1">Peripheral membrane protein</topology>
        <orientation evidence="1">Cytoplasmic side</orientation>
    </subcellularLocation>
    <subcellularLocation>
        <location evidence="2">Late endosome membrane</location>
    </subcellularLocation>
    <subcellularLocation>
        <location evidence="3">Lysosome membrane</location>
        <topology evidence="3">Peripheral membrane protein</topology>
        <orientation evidence="3">Cytoplasmic side</orientation>
    </subcellularLocation>
</comment>
<evidence type="ECO:0000256" key="4">
    <source>
        <dbReference type="ARBA" id="ARBA00005975"/>
    </source>
</evidence>
<gene>
    <name evidence="10" type="primary">Litaf</name>
    <name evidence="10" type="ORF">FOF47_R18072</name>
</gene>
<keyword evidence="8" id="KW-0812">Transmembrane</keyword>
<dbReference type="SMART" id="SM00714">
    <property type="entry name" value="LITAF"/>
    <property type="match status" value="1"/>
</dbReference>
<evidence type="ECO:0000256" key="1">
    <source>
        <dbReference type="ARBA" id="ARBA00004125"/>
    </source>
</evidence>
<accession>A0A6G1AN67</accession>
<keyword evidence="11" id="KW-1185">Reference proteome</keyword>
<dbReference type="AlphaFoldDB" id="A0A6G1AN67"/>
<evidence type="ECO:0000256" key="3">
    <source>
        <dbReference type="ARBA" id="ARBA00004630"/>
    </source>
</evidence>
<comment type="caution">
    <text evidence="10">The sequence shown here is derived from an EMBL/GenBank/DDBJ whole genome shotgun (WGS) entry which is preliminary data.</text>
</comment>